<keyword evidence="1" id="KW-0175">Coiled coil</keyword>
<sequence>MTIYLRSWSLSTLRGSDEGPDIRQPAIDLSILFARALHFFVELSNYLSDAGRARELSLHDATQAHHQAEEAIGDNRRLKEALDKVVSDYKEKLQEALAKVVEADTKVAKVEREAEASMWKAEKRATKVEYRTEDGLAEACRLVIEAFRALEDFMWEQVSVIEEYRILKEFYKKKMAFNQDTYETRYRVGFDDCQGRVAARLPEANLSFLDKEE</sequence>
<accession>A0A8K0NCU1</accession>
<dbReference type="AlphaFoldDB" id="A0A8K0NCU1"/>
<evidence type="ECO:0000313" key="2">
    <source>
        <dbReference type="EMBL" id="KAG1368653.1"/>
    </source>
</evidence>
<organism evidence="2 3">
    <name type="scientific">Cocos nucifera</name>
    <name type="common">Coconut palm</name>
    <dbReference type="NCBI Taxonomy" id="13894"/>
    <lineage>
        <taxon>Eukaryota</taxon>
        <taxon>Viridiplantae</taxon>
        <taxon>Streptophyta</taxon>
        <taxon>Embryophyta</taxon>
        <taxon>Tracheophyta</taxon>
        <taxon>Spermatophyta</taxon>
        <taxon>Magnoliopsida</taxon>
        <taxon>Liliopsida</taxon>
        <taxon>Arecaceae</taxon>
        <taxon>Arecoideae</taxon>
        <taxon>Cocoseae</taxon>
        <taxon>Attaleinae</taxon>
        <taxon>Cocos</taxon>
    </lineage>
</organism>
<evidence type="ECO:0000313" key="3">
    <source>
        <dbReference type="Proteomes" id="UP000797356"/>
    </source>
</evidence>
<proteinExistence type="predicted"/>
<dbReference type="Proteomes" id="UP000797356">
    <property type="component" value="Chromosome 14"/>
</dbReference>
<reference evidence="2" key="1">
    <citation type="journal article" date="2017" name="Gigascience">
        <title>The genome draft of coconut (Cocos nucifera).</title>
        <authorList>
            <person name="Xiao Y."/>
            <person name="Xu P."/>
            <person name="Fan H."/>
            <person name="Baudouin L."/>
            <person name="Xia W."/>
            <person name="Bocs S."/>
            <person name="Xu J."/>
            <person name="Li Q."/>
            <person name="Guo A."/>
            <person name="Zhou L."/>
            <person name="Li J."/>
            <person name="Wu Y."/>
            <person name="Ma Z."/>
            <person name="Armero A."/>
            <person name="Issali A.E."/>
            <person name="Liu N."/>
            <person name="Peng M."/>
            <person name="Yang Y."/>
        </authorList>
    </citation>
    <scope>NUCLEOTIDE SEQUENCE</scope>
    <source>
        <tissue evidence="2">Spear leaf of Hainan Tall coconut</tissue>
    </source>
</reference>
<evidence type="ECO:0000256" key="1">
    <source>
        <dbReference type="SAM" id="Coils"/>
    </source>
</evidence>
<feature type="coiled-coil region" evidence="1">
    <location>
        <begin position="75"/>
        <end position="113"/>
    </location>
</feature>
<comment type="caution">
    <text evidence="2">The sequence shown here is derived from an EMBL/GenBank/DDBJ whole genome shotgun (WGS) entry which is preliminary data.</text>
</comment>
<gene>
    <name evidence="2" type="ORF">COCNU_14G011210</name>
</gene>
<protein>
    <submittedName>
        <fullName evidence="2">Uncharacterized protein</fullName>
    </submittedName>
</protein>
<keyword evidence="3" id="KW-1185">Reference proteome</keyword>
<dbReference type="EMBL" id="CM017885">
    <property type="protein sequence ID" value="KAG1368653.1"/>
    <property type="molecule type" value="Genomic_DNA"/>
</dbReference>
<reference evidence="2" key="2">
    <citation type="submission" date="2019-07" db="EMBL/GenBank/DDBJ databases">
        <authorList>
            <person name="Yang Y."/>
            <person name="Bocs S."/>
            <person name="Baudouin L."/>
        </authorList>
    </citation>
    <scope>NUCLEOTIDE SEQUENCE</scope>
    <source>
        <tissue evidence="2">Spear leaf of Hainan Tall coconut</tissue>
    </source>
</reference>
<name>A0A8K0NCU1_COCNU</name>